<reference evidence="8 9" key="1">
    <citation type="submission" date="2019-02" db="EMBL/GenBank/DDBJ databases">
        <title>Deep-cultivation of Planctomycetes and their phenomic and genomic characterization uncovers novel biology.</title>
        <authorList>
            <person name="Wiegand S."/>
            <person name="Jogler M."/>
            <person name="Boedeker C."/>
            <person name="Pinto D."/>
            <person name="Vollmers J."/>
            <person name="Rivas-Marin E."/>
            <person name="Kohn T."/>
            <person name="Peeters S.H."/>
            <person name="Heuer A."/>
            <person name="Rast P."/>
            <person name="Oberbeckmann S."/>
            <person name="Bunk B."/>
            <person name="Jeske O."/>
            <person name="Meyerdierks A."/>
            <person name="Storesund J.E."/>
            <person name="Kallscheuer N."/>
            <person name="Luecker S."/>
            <person name="Lage O.M."/>
            <person name="Pohl T."/>
            <person name="Merkel B.J."/>
            <person name="Hornburger P."/>
            <person name="Mueller R.-W."/>
            <person name="Bruemmer F."/>
            <person name="Labrenz M."/>
            <person name="Spormann A.M."/>
            <person name="Op den Camp H."/>
            <person name="Overmann J."/>
            <person name="Amann R."/>
            <person name="Jetten M.S.M."/>
            <person name="Mascher T."/>
            <person name="Medema M.H."/>
            <person name="Devos D.P."/>
            <person name="Kaster A.-K."/>
            <person name="Ovreas L."/>
            <person name="Rohde M."/>
            <person name="Galperin M.Y."/>
            <person name="Jogler C."/>
        </authorList>
    </citation>
    <scope>NUCLEOTIDE SEQUENCE [LARGE SCALE GENOMIC DNA]</scope>
    <source>
        <strain evidence="8 9">Pla163</strain>
    </source>
</reference>
<dbReference type="PANTHER" id="PTHR30287:SF2">
    <property type="entry name" value="BLL1001 PROTEIN"/>
    <property type="match status" value="1"/>
</dbReference>
<keyword evidence="4 6" id="KW-1133">Transmembrane helix</keyword>
<feature type="transmembrane region" description="Helical" evidence="6">
    <location>
        <begin position="453"/>
        <end position="478"/>
    </location>
</feature>
<feature type="transmembrane region" description="Helical" evidence="6">
    <location>
        <begin position="735"/>
        <end position="760"/>
    </location>
</feature>
<keyword evidence="9" id="KW-1185">Reference proteome</keyword>
<keyword evidence="3 6" id="KW-0812">Transmembrane</keyword>
<feature type="transmembrane region" description="Helical" evidence="6">
    <location>
        <begin position="426"/>
        <end position="447"/>
    </location>
</feature>
<proteinExistence type="predicted"/>
<keyword evidence="5 6" id="KW-0472">Membrane</keyword>
<keyword evidence="2" id="KW-1003">Cell membrane</keyword>
<feature type="transmembrane region" description="Helical" evidence="6">
    <location>
        <begin position="379"/>
        <end position="400"/>
    </location>
</feature>
<dbReference type="PANTHER" id="PTHR30287">
    <property type="entry name" value="MEMBRANE COMPONENT OF PREDICTED ABC SUPERFAMILY METABOLITE UPTAKE TRANSPORTER"/>
    <property type="match status" value="1"/>
</dbReference>
<feature type="domain" description="ABC3 transporter permease C-terminal" evidence="7">
    <location>
        <begin position="284"/>
        <end position="407"/>
    </location>
</feature>
<dbReference type="OrthoDB" id="230698at2"/>
<dbReference type="EMBL" id="CP036290">
    <property type="protein sequence ID" value="QDU83298.1"/>
    <property type="molecule type" value="Genomic_DNA"/>
</dbReference>
<organism evidence="8 9">
    <name type="scientific">Rohdeia mirabilis</name>
    <dbReference type="NCBI Taxonomy" id="2528008"/>
    <lineage>
        <taxon>Bacteria</taxon>
        <taxon>Pseudomonadati</taxon>
        <taxon>Planctomycetota</taxon>
        <taxon>Planctomycetia</taxon>
        <taxon>Planctomycetia incertae sedis</taxon>
        <taxon>Rohdeia</taxon>
    </lineage>
</organism>
<feature type="transmembrane region" description="Helical" evidence="6">
    <location>
        <begin position="832"/>
        <end position="857"/>
    </location>
</feature>
<accession>A0A518CVS6</accession>
<dbReference type="GO" id="GO:0005886">
    <property type="term" value="C:plasma membrane"/>
    <property type="evidence" value="ECO:0007669"/>
    <property type="project" value="UniProtKB-SubCell"/>
</dbReference>
<evidence type="ECO:0000256" key="3">
    <source>
        <dbReference type="ARBA" id="ARBA00022692"/>
    </source>
</evidence>
<dbReference type="Proteomes" id="UP000319342">
    <property type="component" value="Chromosome"/>
</dbReference>
<feature type="transmembrane region" description="Helical" evidence="6">
    <location>
        <begin position="781"/>
        <end position="812"/>
    </location>
</feature>
<evidence type="ECO:0000259" key="7">
    <source>
        <dbReference type="Pfam" id="PF02687"/>
    </source>
</evidence>
<evidence type="ECO:0000256" key="6">
    <source>
        <dbReference type="SAM" id="Phobius"/>
    </source>
</evidence>
<dbReference type="InterPro" id="IPR003838">
    <property type="entry name" value="ABC3_permease_C"/>
</dbReference>
<feature type="domain" description="ABC3 transporter permease C-terminal" evidence="7">
    <location>
        <begin position="743"/>
        <end position="855"/>
    </location>
</feature>
<comment type="subcellular location">
    <subcellularLocation>
        <location evidence="1">Cell membrane</location>
        <topology evidence="1">Multi-pass membrane protein</topology>
    </subcellularLocation>
</comment>
<feature type="transmembrane region" description="Helical" evidence="6">
    <location>
        <begin position="281"/>
        <end position="305"/>
    </location>
</feature>
<dbReference type="InterPro" id="IPR038766">
    <property type="entry name" value="Membrane_comp_ABC_pdt"/>
</dbReference>
<feature type="transmembrane region" description="Helical" evidence="6">
    <location>
        <begin position="326"/>
        <end position="349"/>
    </location>
</feature>
<evidence type="ECO:0000256" key="1">
    <source>
        <dbReference type="ARBA" id="ARBA00004651"/>
    </source>
</evidence>
<evidence type="ECO:0000256" key="2">
    <source>
        <dbReference type="ARBA" id="ARBA00022475"/>
    </source>
</evidence>
<dbReference type="RefSeq" id="WP_145182745.1">
    <property type="nucleotide sequence ID" value="NZ_CP036290.1"/>
</dbReference>
<protein>
    <submittedName>
        <fullName evidence="8">FtsX-like permease family protein</fullName>
    </submittedName>
</protein>
<evidence type="ECO:0000313" key="8">
    <source>
        <dbReference type="EMBL" id="QDU83298.1"/>
    </source>
</evidence>
<dbReference type="Pfam" id="PF02687">
    <property type="entry name" value="FtsX"/>
    <property type="match status" value="2"/>
</dbReference>
<sequence>MNHALLRLRPIVARPGRLFASVLGVAVGVAAVIATVAGSDAAVASLARDVEELAGPAVLEVRGPGGVPFDRLVALAAVADTVDLAPVVEDTARVAPSTQDPSAEAGVRLRVLGLDLVSDRRLRAEKTGGATELTDVFEGDGADGDLRTLLFERGVFVPRPLADELGLERGDALSLLATGGPTALPIVAVFDPGRLASPWARTVVVDTGTARELFGRGERFDRVELVPRGPQPMDGATIAALRERVDSLLAVDDARARLWADAPSARRAEGERLVSSLRFNLTALSGVSMLVGIALVATTLATSVVQRRDRLALMRSLGASRAQLAAGVLGEAAIIGLAGGVLGVVFGAFGARAAVVGVQGAAYSIAPDALGSSATFQTWWLPFGVVLGVGAALFAALLPLREAIGVPPVQGLRAERPSRMGPRGHLACWGAVGGLVLVAIGLLQLPPIGRKPVWALTACLLLLAASVACTPSLVDLVARARVGRGPRGVALRLAQAALASSRGRAAWAAGAVAIAVGLAVAMATMVGSFRLTVVEWTDEAMTADLFVSSGAGETLDENVVATATELFGANNVSSYRQADARYAGERVLLGGSPFVVHTRHGDTPLLAGGPAAAAFERALAVGGVLVNEPFARRFDVWVDSTIELETAGGLLRAPVVAVVREYAGQEGRVLVDEARWLELHDGGLSRTVSIHLPPDADIEADRTRFLAALGNDAWVDVFVRRELFDRVLGIFDRTFAVTIALQVLASIAAALAVVTVLGALVRERRFDLAVVRVIGAARSQVATLVLGEALVLGLVGAAAGTVLGVAVGWILVTVVNVQSHGWSLAFLPPWKPVLVTVAAVLPACVLAGLPPALGALLRPPREVLREVG</sequence>
<dbReference type="AlphaFoldDB" id="A0A518CVS6"/>
<evidence type="ECO:0000256" key="4">
    <source>
        <dbReference type="ARBA" id="ARBA00022989"/>
    </source>
</evidence>
<feature type="transmembrane region" description="Helical" evidence="6">
    <location>
        <begin position="505"/>
        <end position="526"/>
    </location>
</feature>
<name>A0A518CVS6_9BACT</name>
<evidence type="ECO:0000313" key="9">
    <source>
        <dbReference type="Proteomes" id="UP000319342"/>
    </source>
</evidence>
<evidence type="ECO:0000256" key="5">
    <source>
        <dbReference type="ARBA" id="ARBA00023136"/>
    </source>
</evidence>
<gene>
    <name evidence="8" type="ORF">Pla163_03960</name>
</gene>